<organism evidence="1 2">
    <name type="scientific">Ktedonobacter robiniae</name>
    <dbReference type="NCBI Taxonomy" id="2778365"/>
    <lineage>
        <taxon>Bacteria</taxon>
        <taxon>Bacillati</taxon>
        <taxon>Chloroflexota</taxon>
        <taxon>Ktedonobacteria</taxon>
        <taxon>Ktedonobacterales</taxon>
        <taxon>Ktedonobacteraceae</taxon>
        <taxon>Ktedonobacter</taxon>
    </lineage>
</organism>
<comment type="caution">
    <text evidence="1">The sequence shown here is derived from an EMBL/GenBank/DDBJ whole genome shotgun (WGS) entry which is preliminary data.</text>
</comment>
<proteinExistence type="predicted"/>
<gene>
    <name evidence="1" type="ORF">KSB_30700</name>
</gene>
<protein>
    <submittedName>
        <fullName evidence="1">Uncharacterized protein</fullName>
    </submittedName>
</protein>
<evidence type="ECO:0000313" key="2">
    <source>
        <dbReference type="Proteomes" id="UP000654345"/>
    </source>
</evidence>
<accession>A0ABQ3UQF5</accession>
<keyword evidence="2" id="KW-1185">Reference proteome</keyword>
<dbReference type="EMBL" id="BNJG01000001">
    <property type="protein sequence ID" value="GHO54595.1"/>
    <property type="molecule type" value="Genomic_DNA"/>
</dbReference>
<evidence type="ECO:0000313" key="1">
    <source>
        <dbReference type="EMBL" id="GHO54595.1"/>
    </source>
</evidence>
<reference evidence="1 2" key="1">
    <citation type="journal article" date="2021" name="Int. J. Syst. Evol. Microbiol.">
        <title>Reticulibacter mediterranei gen. nov., sp. nov., within the new family Reticulibacteraceae fam. nov., and Ktedonospora formicarum gen. nov., sp. nov., Ktedonobacter robiniae sp. nov., Dictyobacter formicarum sp. nov. and Dictyobacter arantiisoli sp. nov., belonging to the class Ktedonobacteria.</title>
        <authorList>
            <person name="Yabe S."/>
            <person name="Zheng Y."/>
            <person name="Wang C.M."/>
            <person name="Sakai Y."/>
            <person name="Abe K."/>
            <person name="Yokota A."/>
            <person name="Donadio S."/>
            <person name="Cavaletti L."/>
            <person name="Monciardini P."/>
        </authorList>
    </citation>
    <scope>NUCLEOTIDE SEQUENCE [LARGE SCALE GENOMIC DNA]</scope>
    <source>
        <strain evidence="1 2">SOSP1-30</strain>
    </source>
</reference>
<dbReference type="Proteomes" id="UP000654345">
    <property type="component" value="Unassembled WGS sequence"/>
</dbReference>
<name>A0ABQ3UQF5_9CHLR</name>
<sequence>MKLARFVNDAREETTLVPNDMIRPTIDLGVLVTEDVCFWSETNDIVFVD</sequence>